<dbReference type="Gene3D" id="1.20.1310.10">
    <property type="entry name" value="Cullin Repeats"/>
    <property type="match status" value="1"/>
</dbReference>
<evidence type="ECO:0000313" key="1">
    <source>
        <dbReference type="Proteomes" id="UP000887540"/>
    </source>
</evidence>
<protein>
    <submittedName>
        <fullName evidence="2">Uncharacterized protein</fullName>
    </submittedName>
</protein>
<dbReference type="AlphaFoldDB" id="A0A914DSH9"/>
<keyword evidence="1" id="KW-1185">Reference proteome</keyword>
<proteinExistence type="predicted"/>
<name>A0A914DSH9_9BILA</name>
<dbReference type="SUPFAM" id="SSF74788">
    <property type="entry name" value="Cullin repeat-like"/>
    <property type="match status" value="1"/>
</dbReference>
<accession>A0A914DSH9</accession>
<dbReference type="InterPro" id="IPR016159">
    <property type="entry name" value="Cullin_repeat-like_dom_sf"/>
</dbReference>
<dbReference type="Proteomes" id="UP000887540">
    <property type="component" value="Unplaced"/>
</dbReference>
<reference evidence="2" key="1">
    <citation type="submission" date="2022-11" db="UniProtKB">
        <authorList>
            <consortium name="WormBaseParasite"/>
        </authorList>
    </citation>
    <scope>IDENTIFICATION</scope>
</reference>
<organism evidence="1 2">
    <name type="scientific">Acrobeloides nanus</name>
    <dbReference type="NCBI Taxonomy" id="290746"/>
    <lineage>
        <taxon>Eukaryota</taxon>
        <taxon>Metazoa</taxon>
        <taxon>Ecdysozoa</taxon>
        <taxon>Nematoda</taxon>
        <taxon>Chromadorea</taxon>
        <taxon>Rhabditida</taxon>
        <taxon>Tylenchina</taxon>
        <taxon>Cephalobomorpha</taxon>
        <taxon>Cephaloboidea</taxon>
        <taxon>Cephalobidae</taxon>
        <taxon>Acrobeloides</taxon>
    </lineage>
</organism>
<sequence>MENSPLLLKLGNANFHSNFEQLWQELEQQFYIIYNDPTKIGMETYKELYKNIYAMTHIKYILRGHKEGEIGIIDKDYQDIYYIKYVKSNDQLIKEDVKHKFYERITFFLVEFTNALRALEMETDHLDLLKKYSKLWKMFLRGTLIIDGICSSWKNSWLPEQFNELRQFGKDRWLGLEDKENENIEFLDPYTFALKAWKNVFFQTLNNRLTDAISYLVEHERTGDRLINTKLLTDELFQSFKILDAKRINDRWAIQLRASRLKTTSYLDRNKRPKITINKRPKITMYDKYEFFNWFNTFVYPQIKRPRSTENITEEKLIEILDDDDNEYNIINEFLILPNENLDEVVNRNRVYSFRYGATNNIALMGLMAVIHPTALIINGPPPNVWTRRMTQDAVKEIGMIAVISGVMD</sequence>
<dbReference type="WBParaSite" id="ACRNAN_scaffold3482.g30926.t2">
    <property type="protein sequence ID" value="ACRNAN_scaffold3482.g30926.t2"/>
    <property type="gene ID" value="ACRNAN_scaffold3482.g30926"/>
</dbReference>
<evidence type="ECO:0000313" key="2">
    <source>
        <dbReference type="WBParaSite" id="ACRNAN_scaffold3482.g30926.t2"/>
    </source>
</evidence>